<dbReference type="InterPro" id="IPR006312">
    <property type="entry name" value="TatA/E"/>
</dbReference>
<feature type="region of interest" description="Disordered" evidence="10">
    <location>
        <begin position="44"/>
        <end position="88"/>
    </location>
</feature>
<protein>
    <recommendedName>
        <fullName evidence="9">Sec-independent protein translocase protein TatA</fullName>
    </recommendedName>
</protein>
<dbReference type="InterPro" id="IPR003369">
    <property type="entry name" value="TatA/B/E"/>
</dbReference>
<dbReference type="EMBL" id="JAPWIJ010000007">
    <property type="protein sequence ID" value="MCZ4520339.1"/>
    <property type="molecule type" value="Genomic_DNA"/>
</dbReference>
<dbReference type="HAMAP" id="MF_00236">
    <property type="entry name" value="TatA_E"/>
    <property type="match status" value="1"/>
</dbReference>
<keyword evidence="3 9" id="KW-1003">Cell membrane</keyword>
<evidence type="ECO:0000256" key="7">
    <source>
        <dbReference type="ARBA" id="ARBA00023010"/>
    </source>
</evidence>
<keyword evidence="7 9" id="KW-0811">Translocation</keyword>
<evidence type="ECO:0000313" key="11">
    <source>
        <dbReference type="EMBL" id="MCZ4520339.1"/>
    </source>
</evidence>
<dbReference type="Pfam" id="PF02416">
    <property type="entry name" value="TatA_B_E"/>
    <property type="match status" value="1"/>
</dbReference>
<proteinExistence type="inferred from homology"/>
<dbReference type="PANTHER" id="PTHR42982:SF8">
    <property type="entry name" value="SEC-INDEPENDENT PROTEIN TRANSLOCASE PROTEIN TATA"/>
    <property type="match status" value="1"/>
</dbReference>
<comment type="similarity">
    <text evidence="9">Belongs to the TatA/E family.</text>
</comment>
<dbReference type="Proteomes" id="UP001081071">
    <property type="component" value="Unassembled WGS sequence"/>
</dbReference>
<gene>
    <name evidence="9 11" type="primary">tatA</name>
    <name evidence="11" type="ORF">O4220_17640</name>
</gene>
<keyword evidence="5 9" id="KW-0653">Protein transport</keyword>
<dbReference type="RefSeq" id="WP_269606537.1">
    <property type="nucleotide sequence ID" value="NZ_JAPWIJ010000007.1"/>
</dbReference>
<dbReference type="Gene3D" id="1.20.5.3310">
    <property type="match status" value="1"/>
</dbReference>
<evidence type="ECO:0000256" key="1">
    <source>
        <dbReference type="ARBA" id="ARBA00004162"/>
    </source>
</evidence>
<reference evidence="11" key="1">
    <citation type="submission" date="2022-12" db="EMBL/GenBank/DDBJ databases">
        <authorList>
            <person name="Krivoruchko A.V."/>
            <person name="Elkin A."/>
        </authorList>
    </citation>
    <scope>NUCLEOTIDE SEQUENCE</scope>
    <source>
        <strain evidence="11">IEGM 1391</strain>
    </source>
</reference>
<evidence type="ECO:0000256" key="2">
    <source>
        <dbReference type="ARBA" id="ARBA00022448"/>
    </source>
</evidence>
<feature type="compositionally biased region" description="Basic and acidic residues" evidence="10">
    <location>
        <begin position="44"/>
        <end position="54"/>
    </location>
</feature>
<evidence type="ECO:0000313" key="12">
    <source>
        <dbReference type="Proteomes" id="UP001081071"/>
    </source>
</evidence>
<evidence type="ECO:0000256" key="10">
    <source>
        <dbReference type="SAM" id="MobiDB-lite"/>
    </source>
</evidence>
<comment type="subcellular location">
    <subcellularLocation>
        <location evidence="1 9">Cell membrane</location>
        <topology evidence="1 9">Single-pass membrane protein</topology>
    </subcellularLocation>
</comment>
<evidence type="ECO:0000256" key="3">
    <source>
        <dbReference type="ARBA" id="ARBA00022475"/>
    </source>
</evidence>
<organism evidence="11 12">
    <name type="scientific">Rhodococcus ruber</name>
    <dbReference type="NCBI Taxonomy" id="1830"/>
    <lineage>
        <taxon>Bacteria</taxon>
        <taxon>Bacillati</taxon>
        <taxon>Actinomycetota</taxon>
        <taxon>Actinomycetes</taxon>
        <taxon>Mycobacteriales</taxon>
        <taxon>Nocardiaceae</taxon>
        <taxon>Rhodococcus</taxon>
    </lineage>
</organism>
<keyword evidence="4 9" id="KW-0812">Transmembrane</keyword>
<feature type="compositionally biased region" description="Low complexity" evidence="10">
    <location>
        <begin position="56"/>
        <end position="66"/>
    </location>
</feature>
<dbReference type="NCBIfam" id="NF001854">
    <property type="entry name" value="PRK00575.1"/>
    <property type="match status" value="1"/>
</dbReference>
<evidence type="ECO:0000256" key="9">
    <source>
        <dbReference type="HAMAP-Rule" id="MF_00236"/>
    </source>
</evidence>
<comment type="function">
    <text evidence="9">Part of the twin-arginine translocation (Tat) system that transports large folded proteins containing a characteristic twin-arginine motif in their signal peptide across membranes. TatA could form the protein-conducting channel of the Tat system.</text>
</comment>
<evidence type="ECO:0000256" key="4">
    <source>
        <dbReference type="ARBA" id="ARBA00022692"/>
    </source>
</evidence>
<keyword evidence="12" id="KW-1185">Reference proteome</keyword>
<evidence type="ECO:0000256" key="6">
    <source>
        <dbReference type="ARBA" id="ARBA00022989"/>
    </source>
</evidence>
<comment type="subunit">
    <text evidence="9">The Tat system comprises two distinct complexes: a TatABC complex, containing multiple copies of TatA, TatB and TatC subunits, and a separate TatA complex, containing only TatA subunits. Substrates initially bind to the TatABC complex, which probably triggers association of the separate TatA complex to form the active translocon.</text>
</comment>
<evidence type="ECO:0000256" key="5">
    <source>
        <dbReference type="ARBA" id="ARBA00022927"/>
    </source>
</evidence>
<evidence type="ECO:0000256" key="8">
    <source>
        <dbReference type="ARBA" id="ARBA00023136"/>
    </source>
</evidence>
<name>A0ABT4MI38_9NOCA</name>
<sequence length="88" mass="9363">MGFTSPWHWAIVAVVVIILFGSKKLPDAARGLGRSLRIFKSEVKEMQNDGKSDTDTTTAQQPAAPAQLPPPAPVAPTNVEAQHDAKSA</sequence>
<keyword evidence="6 9" id="KW-1133">Transmembrane helix</keyword>
<feature type="transmembrane region" description="Helical" evidence="9">
    <location>
        <begin position="6"/>
        <end position="22"/>
    </location>
</feature>
<dbReference type="NCBIfam" id="TIGR01411">
    <property type="entry name" value="tatAE"/>
    <property type="match status" value="1"/>
</dbReference>
<comment type="caution">
    <text evidence="11">The sequence shown here is derived from an EMBL/GenBank/DDBJ whole genome shotgun (WGS) entry which is preliminary data.</text>
</comment>
<keyword evidence="2 9" id="KW-0813">Transport</keyword>
<accession>A0ABT4MI38</accession>
<dbReference type="PANTHER" id="PTHR42982">
    <property type="entry name" value="SEC-INDEPENDENT PROTEIN TRANSLOCASE PROTEIN TATA"/>
    <property type="match status" value="1"/>
</dbReference>
<keyword evidence="8 9" id="KW-0472">Membrane</keyword>